<dbReference type="GO" id="GO:0003991">
    <property type="term" value="F:acetylglutamate kinase activity"/>
    <property type="evidence" value="ECO:0007669"/>
    <property type="project" value="UniProtKB-EC"/>
</dbReference>
<dbReference type="InterPro" id="IPR041734">
    <property type="entry name" value="NAGK-fArgBP"/>
</dbReference>
<dbReference type="Gene3D" id="3.40.630.30">
    <property type="match status" value="1"/>
</dbReference>
<evidence type="ECO:0000256" key="21">
    <source>
        <dbReference type="SAM" id="MobiDB-lite"/>
    </source>
</evidence>
<dbReference type="GO" id="GO:0070401">
    <property type="term" value="F:NADP+ binding"/>
    <property type="evidence" value="ECO:0007669"/>
    <property type="project" value="InterPro"/>
</dbReference>
<keyword evidence="15 19" id="KW-0560">Oxidoreductase</keyword>
<dbReference type="GO" id="GO:0005524">
    <property type="term" value="F:ATP binding"/>
    <property type="evidence" value="ECO:0007669"/>
    <property type="project" value="UniProtKB-UniRule"/>
</dbReference>
<comment type="similarity">
    <text evidence="5 19">In the C-terminal section; belongs to the NAGSA dehydrogenase family.</text>
</comment>
<dbReference type="GO" id="GO:0005759">
    <property type="term" value="C:mitochondrial matrix"/>
    <property type="evidence" value="ECO:0007669"/>
    <property type="project" value="TreeGrafter"/>
</dbReference>
<keyword evidence="13 19" id="KW-0521">NADP</keyword>
<dbReference type="CDD" id="cd23936">
    <property type="entry name" value="AGPR_C_ARG5_6_like"/>
    <property type="match status" value="1"/>
</dbReference>
<name>A0AAD6Y580_9AGAR</name>
<comment type="pathway">
    <text evidence="2 19">Amino-acid biosynthesis; L-arginine biosynthesis; N(2)-acetyl-L-ornithine from L-glutamate: step 2/4.</text>
</comment>
<dbReference type="GO" id="GO:0003942">
    <property type="term" value="F:N-acetyl-gamma-glutamyl-phosphate reductase activity"/>
    <property type="evidence" value="ECO:0007669"/>
    <property type="project" value="UniProtKB-UniRule"/>
</dbReference>
<keyword evidence="11 19" id="KW-0418">Kinase</keyword>
<dbReference type="SUPFAM" id="SSF53633">
    <property type="entry name" value="Carbamate kinase-like"/>
    <property type="match status" value="1"/>
</dbReference>
<dbReference type="Pfam" id="PF00696">
    <property type="entry name" value="AA_kinase"/>
    <property type="match status" value="1"/>
</dbReference>
<evidence type="ECO:0000256" key="17">
    <source>
        <dbReference type="ARBA" id="ARBA00023268"/>
    </source>
</evidence>
<keyword evidence="17 19" id="KW-0511">Multifunctional enzyme</keyword>
<protein>
    <recommendedName>
        <fullName evidence="6">acetylglutamate kinase</fullName>
        <ecNumber evidence="6">2.7.2.8</ecNumber>
    </recommendedName>
</protein>
<comment type="subcellular location">
    <subcellularLocation>
        <location evidence="1 19">Mitochondrion</location>
    </subcellularLocation>
</comment>
<dbReference type="SUPFAM" id="SSF51735">
    <property type="entry name" value="NAD(P)-binding Rossmann-fold domains"/>
    <property type="match status" value="1"/>
</dbReference>
<dbReference type="CDD" id="cd24149">
    <property type="entry name" value="AGPR_N_ARG5_6_like"/>
    <property type="match status" value="1"/>
</dbReference>
<dbReference type="InterPro" id="IPR036291">
    <property type="entry name" value="NAD(P)-bd_dom_sf"/>
</dbReference>
<evidence type="ECO:0000256" key="5">
    <source>
        <dbReference type="ARBA" id="ARBA00007239"/>
    </source>
</evidence>
<evidence type="ECO:0000256" key="3">
    <source>
        <dbReference type="ARBA" id="ARBA00004862"/>
    </source>
</evidence>
<reference evidence="23" key="1">
    <citation type="submission" date="2023-03" db="EMBL/GenBank/DDBJ databases">
        <title>Massive genome expansion in bonnet fungi (Mycena s.s.) driven by repeated elements and novel gene families across ecological guilds.</title>
        <authorList>
            <consortium name="Lawrence Berkeley National Laboratory"/>
            <person name="Harder C.B."/>
            <person name="Miyauchi S."/>
            <person name="Viragh M."/>
            <person name="Kuo A."/>
            <person name="Thoen E."/>
            <person name="Andreopoulos B."/>
            <person name="Lu D."/>
            <person name="Skrede I."/>
            <person name="Drula E."/>
            <person name="Henrissat B."/>
            <person name="Morin E."/>
            <person name="Kohler A."/>
            <person name="Barry K."/>
            <person name="LaButti K."/>
            <person name="Morin E."/>
            <person name="Salamov A."/>
            <person name="Lipzen A."/>
            <person name="Mereny Z."/>
            <person name="Hegedus B."/>
            <person name="Baldrian P."/>
            <person name="Stursova M."/>
            <person name="Weitz H."/>
            <person name="Taylor A."/>
            <person name="Grigoriev I.V."/>
            <person name="Nagy L.G."/>
            <person name="Martin F."/>
            <person name="Kauserud H."/>
        </authorList>
    </citation>
    <scope>NUCLEOTIDE SEQUENCE</scope>
    <source>
        <strain evidence="23">9144</strain>
    </source>
</reference>
<evidence type="ECO:0000256" key="4">
    <source>
        <dbReference type="ARBA" id="ARBA00006830"/>
    </source>
</evidence>
<keyword evidence="14" id="KW-0809">Transit peptide</keyword>
<feature type="active site" evidence="20">
    <location>
        <position position="684"/>
    </location>
</feature>
<dbReference type="HAMAP" id="MF_00150">
    <property type="entry name" value="ArgC_type1"/>
    <property type="match status" value="1"/>
</dbReference>
<evidence type="ECO:0000256" key="12">
    <source>
        <dbReference type="ARBA" id="ARBA00022840"/>
    </source>
</evidence>
<evidence type="ECO:0000256" key="14">
    <source>
        <dbReference type="ARBA" id="ARBA00022946"/>
    </source>
</evidence>
<dbReference type="PANTHER" id="PTHR23342">
    <property type="entry name" value="N-ACETYLGLUTAMATE SYNTHASE"/>
    <property type="match status" value="1"/>
</dbReference>
<accession>A0AAD6Y580</accession>
<dbReference type="FunFam" id="3.40.1160.10:FF:000046">
    <property type="entry name" value="N-acetylglutamate kinase / N-acetylglutamate synthase"/>
    <property type="match status" value="1"/>
</dbReference>
<dbReference type="Pfam" id="PF04768">
    <property type="entry name" value="NAT"/>
    <property type="match status" value="1"/>
</dbReference>
<dbReference type="Gene3D" id="3.40.1160.10">
    <property type="entry name" value="Acetylglutamate kinase-like"/>
    <property type="match status" value="1"/>
</dbReference>
<dbReference type="InterPro" id="IPR004662">
    <property type="entry name" value="AcgluKinase_fam"/>
</dbReference>
<keyword evidence="24" id="KW-1185">Reference proteome</keyword>
<dbReference type="PIRSF" id="PIRSF036440">
    <property type="entry name" value="ARG5-6"/>
    <property type="match status" value="1"/>
</dbReference>
<dbReference type="InterPro" id="IPR058924">
    <property type="entry name" value="AGPR_dimerisation_dom"/>
</dbReference>
<feature type="compositionally biased region" description="Polar residues" evidence="21">
    <location>
        <begin position="507"/>
        <end position="519"/>
    </location>
</feature>
<evidence type="ECO:0000256" key="15">
    <source>
        <dbReference type="ARBA" id="ARBA00023002"/>
    </source>
</evidence>
<dbReference type="GO" id="GO:0051287">
    <property type="term" value="F:NAD binding"/>
    <property type="evidence" value="ECO:0007669"/>
    <property type="project" value="UniProtKB-UniRule"/>
</dbReference>
<keyword evidence="9 19" id="KW-0808">Transferase</keyword>
<comment type="similarity">
    <text evidence="4 19">In the N-terminal section; belongs to the acetylglutamate kinase family.</text>
</comment>
<dbReference type="EMBL" id="JARJCW010000056">
    <property type="protein sequence ID" value="KAJ7202050.1"/>
    <property type="molecule type" value="Genomic_DNA"/>
</dbReference>
<evidence type="ECO:0000256" key="19">
    <source>
        <dbReference type="PIRNR" id="PIRNR036440"/>
    </source>
</evidence>
<comment type="caution">
    <text evidence="23">The sequence shown here is derived from an EMBL/GenBank/DDBJ whole genome shotgun (WGS) entry which is preliminary data.</text>
</comment>
<dbReference type="PROSITE" id="PS51731">
    <property type="entry name" value="GNAT_NAGS"/>
    <property type="match status" value="1"/>
</dbReference>
<dbReference type="PANTHER" id="PTHR23342:SF0">
    <property type="entry name" value="N-ACETYLGLUTAMATE SYNTHASE, MITOCHONDRIAL"/>
    <property type="match status" value="1"/>
</dbReference>
<dbReference type="NCBIfam" id="TIGR01850">
    <property type="entry name" value="argC"/>
    <property type="match status" value="1"/>
</dbReference>
<dbReference type="CDD" id="cd04252">
    <property type="entry name" value="AAK_NAGK-fArgBP"/>
    <property type="match status" value="1"/>
</dbReference>
<evidence type="ECO:0000313" key="24">
    <source>
        <dbReference type="Proteomes" id="UP001219525"/>
    </source>
</evidence>
<keyword evidence="7 19" id="KW-0055">Arginine biosynthesis</keyword>
<dbReference type="SMART" id="SM00859">
    <property type="entry name" value="Semialdhyde_dh"/>
    <property type="match status" value="1"/>
</dbReference>
<evidence type="ECO:0000256" key="6">
    <source>
        <dbReference type="ARBA" id="ARBA00013065"/>
    </source>
</evidence>
<evidence type="ECO:0000256" key="9">
    <source>
        <dbReference type="ARBA" id="ARBA00022679"/>
    </source>
</evidence>
<dbReference type="Pfam" id="PF01118">
    <property type="entry name" value="Semialdhyde_dh"/>
    <property type="match status" value="1"/>
</dbReference>
<dbReference type="InterPro" id="IPR011241">
    <property type="entry name" value="NAGK/NAGSA"/>
</dbReference>
<dbReference type="PROSITE" id="PS01224">
    <property type="entry name" value="ARGC"/>
    <property type="match status" value="1"/>
</dbReference>
<evidence type="ECO:0000256" key="13">
    <source>
        <dbReference type="ARBA" id="ARBA00022857"/>
    </source>
</evidence>
<dbReference type="InterPro" id="IPR000534">
    <property type="entry name" value="Semialdehyde_DH_NAD-bd"/>
</dbReference>
<dbReference type="EC" id="2.7.2.8" evidence="6"/>
<proteinExistence type="inferred from homology"/>
<dbReference type="InterPro" id="IPR006855">
    <property type="entry name" value="Vertebrate-like_GNAT_dom"/>
</dbReference>
<dbReference type="InterPro" id="IPR000706">
    <property type="entry name" value="AGPR_type-1"/>
</dbReference>
<evidence type="ECO:0000256" key="10">
    <source>
        <dbReference type="ARBA" id="ARBA00022741"/>
    </source>
</evidence>
<evidence type="ECO:0000256" key="1">
    <source>
        <dbReference type="ARBA" id="ARBA00004173"/>
    </source>
</evidence>
<keyword evidence="10 19" id="KW-0547">Nucleotide-binding</keyword>
<dbReference type="InterPro" id="IPR001048">
    <property type="entry name" value="Asp/Glu/Uridylate_kinase"/>
</dbReference>
<evidence type="ECO:0000256" key="20">
    <source>
        <dbReference type="PROSITE-ProRule" id="PRU10010"/>
    </source>
</evidence>
<evidence type="ECO:0000256" key="2">
    <source>
        <dbReference type="ARBA" id="ARBA00004828"/>
    </source>
</evidence>
<dbReference type="Proteomes" id="UP001219525">
    <property type="component" value="Unassembled WGS sequence"/>
</dbReference>
<dbReference type="SUPFAM" id="SSF55347">
    <property type="entry name" value="Glyceraldehyde-3-phosphate dehydrogenase-like, C-terminal domain"/>
    <property type="match status" value="1"/>
</dbReference>
<keyword evidence="12 19" id="KW-0067">ATP-binding</keyword>
<comment type="catalytic activity">
    <reaction evidence="18">
        <text>N-acetyl-L-glutamate + ATP = N-acetyl-L-glutamyl 5-phosphate + ADP</text>
        <dbReference type="Rhea" id="RHEA:14629"/>
        <dbReference type="ChEBI" id="CHEBI:30616"/>
        <dbReference type="ChEBI" id="CHEBI:44337"/>
        <dbReference type="ChEBI" id="CHEBI:57936"/>
        <dbReference type="ChEBI" id="CHEBI:456216"/>
        <dbReference type="EC" id="2.7.2.8"/>
    </reaction>
</comment>
<evidence type="ECO:0000256" key="16">
    <source>
        <dbReference type="ARBA" id="ARBA00023128"/>
    </source>
</evidence>
<sequence>MLTAASASRLSGRTAGRAIVVRARHAVVAPKPHVYVRSQSSIAQTDRDTITRLLYSIGTKREVERHLRIFSSSSHPSQPAKFAVIKIGGAVLDQIDELALSLSFLYRVGLYPVVLHGAGPQLNQILEHEGVVPDYIDGIRVTDAKTLQIARRVFLEENLKLVGALEKLGTRARPITSGVFTADFYDKDKYGLVGKITKIDKRPLEASIRAGALPILTSLAESAEGQILNVNADIAAGELAKELEPLKIVFLNEKGGLFHGVTGEKLSVINLDEEYDQLMKEPWVKYGTKLKLREFKELLEHLPRSSSVAVISANMLQKELFTDSGAGTLIRRGYKLFKHDSIESLGADRFRQVIHDRDPEVLNGFHSVAGVLAEMKNTPYTIYGDEPLDVVAIVSHPVGEMPVLTKLLPSRAGVLNSVMDNVFSAIKKDHRRLFWTAQADDENRAWHFERADGSFTRAGKSLFWYGVQDIAEVERVVREFEEKGRIPRVYLPVGPTTPPYKAPQKSAAPSGTRAYSTSARRGARGYATVAEPPAPTGPVSTEIKRLGLIGARGYTGQALTTLLSNHPYLELTHVSSRQLAGLPLTGYTKAPVTYSNLSVEDVEGMEAAGAVDSWVMALPNGICKPFVDAVDRGAAKRAGGAQAGSVVVDLGADYRFEEGWTYGLPELYGRSAIRASKRISNPGCYSTSAQMLIAPLVQHMAPGVLPTVFGVSGYSGAGTVTVTDPDGRSTSAPKVAPESLGGGVRPYSLTGHIHEREAGHHLSRLLPAGSGSAVKVAFIPTVAPWFSGIISTASIPLKNRMAARDVASLFAERYKNEPLVRLQSGVPGLQDIENKHTWSAGGFQVSSEGDRVVVVGGLDNLLKGAATQCMQNLNLALGYDEFAGIPID</sequence>
<dbReference type="Pfam" id="PF22698">
    <property type="entry name" value="Semialdhyde_dhC_1"/>
    <property type="match status" value="1"/>
</dbReference>
<keyword evidence="8 19" id="KW-0028">Amino-acid biosynthesis</keyword>
<dbReference type="CDD" id="cd04263">
    <property type="entry name" value="DUF619-NAGK-FABP"/>
    <property type="match status" value="1"/>
</dbReference>
<evidence type="ECO:0000313" key="23">
    <source>
        <dbReference type="EMBL" id="KAJ7202050.1"/>
    </source>
</evidence>
<dbReference type="InterPro" id="IPR023013">
    <property type="entry name" value="AGPR_AS"/>
</dbReference>
<dbReference type="Gene3D" id="3.30.360.10">
    <property type="entry name" value="Dihydrodipicolinate Reductase, domain 2"/>
    <property type="match status" value="1"/>
</dbReference>
<keyword evidence="16 19" id="KW-0496">Mitochondrion</keyword>
<evidence type="ECO:0000256" key="7">
    <source>
        <dbReference type="ARBA" id="ARBA00022571"/>
    </source>
</evidence>
<dbReference type="InterPro" id="IPR036393">
    <property type="entry name" value="AceGlu_kinase-like_sf"/>
</dbReference>
<evidence type="ECO:0000259" key="22">
    <source>
        <dbReference type="PROSITE" id="PS51731"/>
    </source>
</evidence>
<comment type="pathway">
    <text evidence="3 19">Amino-acid biosynthesis; L-arginine biosynthesis; N(2)-acetyl-L-ornithine from L-glutamate: step 3/4.</text>
</comment>
<dbReference type="FunFam" id="3.40.630.30:FF:000029">
    <property type="entry name" value="Bifunctional acetylglutamate kinase/N-acetyl-gamma-glutamyl-phosphate reductase"/>
    <property type="match status" value="1"/>
</dbReference>
<organism evidence="23 24">
    <name type="scientific">Mycena pura</name>
    <dbReference type="NCBI Taxonomy" id="153505"/>
    <lineage>
        <taxon>Eukaryota</taxon>
        <taxon>Fungi</taxon>
        <taxon>Dikarya</taxon>
        <taxon>Basidiomycota</taxon>
        <taxon>Agaricomycotina</taxon>
        <taxon>Agaricomycetes</taxon>
        <taxon>Agaricomycetidae</taxon>
        <taxon>Agaricales</taxon>
        <taxon>Marasmiineae</taxon>
        <taxon>Mycenaceae</taxon>
        <taxon>Mycena</taxon>
    </lineage>
</organism>
<evidence type="ECO:0000256" key="11">
    <source>
        <dbReference type="ARBA" id="ARBA00022777"/>
    </source>
</evidence>
<dbReference type="Gene3D" id="3.40.50.720">
    <property type="entry name" value="NAD(P)-binding Rossmann-like Domain"/>
    <property type="match status" value="1"/>
</dbReference>
<evidence type="ECO:0000256" key="18">
    <source>
        <dbReference type="ARBA" id="ARBA00048141"/>
    </source>
</evidence>
<dbReference type="AlphaFoldDB" id="A0AAD6Y580"/>
<dbReference type="GO" id="GO:0006526">
    <property type="term" value="P:L-arginine biosynthetic process"/>
    <property type="evidence" value="ECO:0007669"/>
    <property type="project" value="UniProtKB-UniRule"/>
</dbReference>
<gene>
    <name evidence="23" type="ORF">GGX14DRAFT_654598</name>
</gene>
<dbReference type="NCBIfam" id="TIGR00761">
    <property type="entry name" value="argB"/>
    <property type="match status" value="1"/>
</dbReference>
<feature type="domain" description="N-acetyltransferase" evidence="22">
    <location>
        <begin position="334"/>
        <end position="488"/>
    </location>
</feature>
<feature type="region of interest" description="Disordered" evidence="21">
    <location>
        <begin position="497"/>
        <end position="538"/>
    </location>
</feature>
<evidence type="ECO:0000256" key="8">
    <source>
        <dbReference type="ARBA" id="ARBA00022605"/>
    </source>
</evidence>